<proteinExistence type="predicted"/>
<dbReference type="RefSeq" id="WP_134340347.1">
    <property type="nucleotide sequence ID" value="NZ_SOPW01000010.1"/>
</dbReference>
<keyword evidence="1" id="KW-0812">Transmembrane</keyword>
<name>A0A4Y8IFV3_9BACI</name>
<sequence>METLTRILPSLFIGITMIIAALILAPAIQDFSVVIESNSQEEEPENRLLNVEEVSNILDIEENELKEMIVKDQVERNQRTSYNTYQYIPSIKINNEFLFLEDELYKWLEYHSGRLQHQYGS</sequence>
<reference evidence="2 3" key="1">
    <citation type="submission" date="2019-03" db="EMBL/GenBank/DDBJ databases">
        <authorList>
            <person name="He R.-H."/>
        </authorList>
    </citation>
    <scope>NUCLEOTIDE SEQUENCE [LARGE SCALE GENOMIC DNA]</scope>
    <source>
        <strain evidence="3">SH 714</strain>
    </source>
</reference>
<accession>A0A4Y8IFV3</accession>
<keyword evidence="3" id="KW-1185">Reference proteome</keyword>
<dbReference type="OrthoDB" id="2616285at2"/>
<keyword evidence="1" id="KW-0472">Membrane</keyword>
<comment type="caution">
    <text evidence="2">The sequence shown here is derived from an EMBL/GenBank/DDBJ whole genome shotgun (WGS) entry which is preliminary data.</text>
</comment>
<protein>
    <submittedName>
        <fullName evidence="2">Uncharacterized protein</fullName>
    </submittedName>
</protein>
<evidence type="ECO:0000256" key="1">
    <source>
        <dbReference type="SAM" id="Phobius"/>
    </source>
</evidence>
<dbReference type="Proteomes" id="UP000297975">
    <property type="component" value="Unassembled WGS sequence"/>
</dbReference>
<dbReference type="EMBL" id="SOPW01000010">
    <property type="protein sequence ID" value="TFB19549.1"/>
    <property type="molecule type" value="Genomic_DNA"/>
</dbReference>
<gene>
    <name evidence="2" type="ORF">E3U55_10325</name>
</gene>
<evidence type="ECO:0000313" key="3">
    <source>
        <dbReference type="Proteomes" id="UP000297975"/>
    </source>
</evidence>
<keyword evidence="1" id="KW-1133">Transmembrane helix</keyword>
<organism evidence="2 3">
    <name type="scientific">Filobacillus milosensis</name>
    <dbReference type="NCBI Taxonomy" id="94137"/>
    <lineage>
        <taxon>Bacteria</taxon>
        <taxon>Bacillati</taxon>
        <taxon>Bacillota</taxon>
        <taxon>Bacilli</taxon>
        <taxon>Bacillales</taxon>
        <taxon>Bacillaceae</taxon>
        <taxon>Filobacillus</taxon>
    </lineage>
</organism>
<evidence type="ECO:0000313" key="2">
    <source>
        <dbReference type="EMBL" id="TFB19549.1"/>
    </source>
</evidence>
<feature type="transmembrane region" description="Helical" evidence="1">
    <location>
        <begin position="7"/>
        <end position="28"/>
    </location>
</feature>
<dbReference type="AlphaFoldDB" id="A0A4Y8IFV3"/>